<feature type="compositionally biased region" description="Basic and acidic residues" evidence="5">
    <location>
        <begin position="336"/>
        <end position="366"/>
    </location>
</feature>
<dbReference type="PROSITE" id="PS00216">
    <property type="entry name" value="SUGAR_TRANSPORT_1"/>
    <property type="match status" value="1"/>
</dbReference>
<dbReference type="GO" id="GO:0016020">
    <property type="term" value="C:membrane"/>
    <property type="evidence" value="ECO:0007669"/>
    <property type="project" value="UniProtKB-SubCell"/>
</dbReference>
<keyword evidence="3 6" id="KW-1133">Transmembrane helix</keyword>
<dbReference type="GO" id="GO:0022857">
    <property type="term" value="F:transmembrane transporter activity"/>
    <property type="evidence" value="ECO:0007669"/>
    <property type="project" value="InterPro"/>
</dbReference>
<keyword evidence="2 6" id="KW-0812">Transmembrane</keyword>
<dbReference type="InterPro" id="IPR005829">
    <property type="entry name" value="Sugar_transporter_CS"/>
</dbReference>
<dbReference type="Proteomes" id="UP001152320">
    <property type="component" value="Chromosome 14"/>
</dbReference>
<evidence type="ECO:0000313" key="8">
    <source>
        <dbReference type="EMBL" id="KAJ8029766.1"/>
    </source>
</evidence>
<dbReference type="AlphaFoldDB" id="A0A9Q1BNI2"/>
<feature type="transmembrane region" description="Helical" evidence="6">
    <location>
        <begin position="478"/>
        <end position="502"/>
    </location>
</feature>
<organism evidence="8 9">
    <name type="scientific">Holothuria leucospilota</name>
    <name type="common">Black long sea cucumber</name>
    <name type="synonym">Mertensiothuria leucospilota</name>
    <dbReference type="NCBI Taxonomy" id="206669"/>
    <lineage>
        <taxon>Eukaryota</taxon>
        <taxon>Metazoa</taxon>
        <taxon>Echinodermata</taxon>
        <taxon>Eleutherozoa</taxon>
        <taxon>Echinozoa</taxon>
        <taxon>Holothuroidea</taxon>
        <taxon>Aspidochirotacea</taxon>
        <taxon>Aspidochirotida</taxon>
        <taxon>Holothuriidae</taxon>
        <taxon>Holothuria</taxon>
    </lineage>
</organism>
<keyword evidence="4 6" id="KW-0472">Membrane</keyword>
<dbReference type="Gene3D" id="1.20.1250.20">
    <property type="entry name" value="MFS general substrate transporter like domains"/>
    <property type="match status" value="1"/>
</dbReference>
<evidence type="ECO:0000256" key="4">
    <source>
        <dbReference type="ARBA" id="ARBA00023136"/>
    </source>
</evidence>
<evidence type="ECO:0000256" key="1">
    <source>
        <dbReference type="ARBA" id="ARBA00004141"/>
    </source>
</evidence>
<evidence type="ECO:0000256" key="2">
    <source>
        <dbReference type="ARBA" id="ARBA00022692"/>
    </source>
</evidence>
<feature type="transmembrane region" description="Helical" evidence="6">
    <location>
        <begin position="242"/>
        <end position="261"/>
    </location>
</feature>
<protein>
    <submittedName>
        <fullName evidence="8">Solute carrier family 22 member 21</fullName>
    </submittedName>
</protein>
<dbReference type="InterPro" id="IPR020846">
    <property type="entry name" value="MFS_dom"/>
</dbReference>
<feature type="transmembrane region" description="Helical" evidence="6">
    <location>
        <begin position="183"/>
        <end position="203"/>
    </location>
</feature>
<feature type="transmembrane region" description="Helical" evidence="6">
    <location>
        <begin position="523"/>
        <end position="541"/>
    </location>
</feature>
<feature type="domain" description="Major facilitator superfamily (MFS) profile" evidence="7">
    <location>
        <begin position="76"/>
        <end position="572"/>
    </location>
</feature>
<feature type="transmembrane region" description="Helical" evidence="6">
    <location>
        <begin position="215"/>
        <end position="236"/>
    </location>
</feature>
<proteinExistence type="predicted"/>
<evidence type="ECO:0000256" key="3">
    <source>
        <dbReference type="ARBA" id="ARBA00022989"/>
    </source>
</evidence>
<reference evidence="8" key="1">
    <citation type="submission" date="2021-10" db="EMBL/GenBank/DDBJ databases">
        <title>Tropical sea cucumber genome reveals ecological adaptation and Cuvierian tubules defense mechanism.</title>
        <authorList>
            <person name="Chen T."/>
        </authorList>
    </citation>
    <scope>NUCLEOTIDE SEQUENCE</scope>
    <source>
        <strain evidence="8">Nanhai2018</strain>
        <tissue evidence="8">Muscle</tissue>
    </source>
</reference>
<dbReference type="InterPro" id="IPR011701">
    <property type="entry name" value="MFS"/>
</dbReference>
<feature type="transmembrane region" description="Helical" evidence="6">
    <location>
        <begin position="386"/>
        <end position="407"/>
    </location>
</feature>
<dbReference type="SUPFAM" id="SSF103473">
    <property type="entry name" value="MFS general substrate transporter"/>
    <property type="match status" value="1"/>
</dbReference>
<evidence type="ECO:0000256" key="6">
    <source>
        <dbReference type="SAM" id="Phobius"/>
    </source>
</evidence>
<feature type="region of interest" description="Disordered" evidence="5">
    <location>
        <begin position="296"/>
        <end position="366"/>
    </location>
</feature>
<comment type="subcellular location">
    <subcellularLocation>
        <location evidence="1">Membrane</location>
        <topology evidence="1">Multi-pass membrane protein</topology>
    </subcellularLocation>
</comment>
<feature type="transmembrane region" description="Helical" evidence="6">
    <location>
        <begin position="447"/>
        <end position="466"/>
    </location>
</feature>
<feature type="transmembrane region" description="Helical" evidence="6">
    <location>
        <begin position="547"/>
        <end position="567"/>
    </location>
</feature>
<evidence type="ECO:0000256" key="5">
    <source>
        <dbReference type="SAM" id="MobiDB-lite"/>
    </source>
</evidence>
<dbReference type="EMBL" id="JAIZAY010000014">
    <property type="protein sequence ID" value="KAJ8029766.1"/>
    <property type="molecule type" value="Genomic_DNA"/>
</dbReference>
<evidence type="ECO:0000259" key="7">
    <source>
        <dbReference type="PROSITE" id="PS50850"/>
    </source>
</evidence>
<keyword evidence="9" id="KW-1185">Reference proteome</keyword>
<gene>
    <name evidence="8" type="ORF">HOLleu_29242</name>
</gene>
<sequence length="610" mass="68084">MTTIKIKSVDDILVELNPFGRLQVWFMVCSAYIQFFMPMNSQSINFIGGKPDFHCSAREGYLLNESVPLVEDDDGELVFSQCQEYIDPGNSNATQDCQNGWTYSPEFYGETIITEWNLVCDQNPAAAEAAQSILQIGGMFGGLIIGTIADRYGRRPSVLGGVILYCISGLGICFSPNYATFMVLRFISGVSEMSIWVAFCSYSSEYMIPKYRSRAMTIPAIGFSFGLMLLSLLAFLIHDWRYLQLAIISPLVVGFFGFWFLPESLRWLLSKNKVKEVERLIQKLAKINGIELPRDEERNKNAKTTKPEVSAISGNTVISSPPEDQTQSSKISDTIENNREDGLDKKYLEDTTENEKENDEKFNSQESADLKCSHHKNYFDLLKPPVLHVTIVIAILRFVYQMVYFGFALSTGRLAGNPYLNFFLSALVEIPARLLSPLIYRKFRRTYLVCFCLVSCGAGLTVIIFIPEVTKGGTDLNTLITVLSLVGKFFVTLSRAGILLLIMELFPTILRYNPLCRNSGNGLSLALGKIGAIIAPFILYLDNLVPNLSIILMAVMSFLGAGCVLTLPDTRRTVQPQNAADLKEIMSTRRKESKLGLTNNAFEADTGTHL</sequence>
<dbReference type="PANTHER" id="PTHR24064">
    <property type="entry name" value="SOLUTE CARRIER FAMILY 22 MEMBER"/>
    <property type="match status" value="1"/>
</dbReference>
<comment type="caution">
    <text evidence="8">The sequence shown here is derived from an EMBL/GenBank/DDBJ whole genome shotgun (WGS) entry which is preliminary data.</text>
</comment>
<dbReference type="PROSITE" id="PS50850">
    <property type="entry name" value="MFS"/>
    <property type="match status" value="1"/>
</dbReference>
<feature type="compositionally biased region" description="Polar residues" evidence="5">
    <location>
        <begin position="312"/>
        <end position="335"/>
    </location>
</feature>
<dbReference type="Pfam" id="PF07690">
    <property type="entry name" value="MFS_1"/>
    <property type="match status" value="1"/>
</dbReference>
<name>A0A9Q1BNI2_HOLLE</name>
<feature type="transmembrane region" description="Helical" evidence="6">
    <location>
        <begin position="158"/>
        <end position="177"/>
    </location>
</feature>
<dbReference type="InterPro" id="IPR036259">
    <property type="entry name" value="MFS_trans_sf"/>
</dbReference>
<accession>A0A9Q1BNI2</accession>
<feature type="transmembrane region" description="Helical" evidence="6">
    <location>
        <begin position="419"/>
        <end position="440"/>
    </location>
</feature>
<dbReference type="OrthoDB" id="5296287at2759"/>
<evidence type="ECO:0000313" key="9">
    <source>
        <dbReference type="Proteomes" id="UP001152320"/>
    </source>
</evidence>